<evidence type="ECO:0000313" key="2">
    <source>
        <dbReference type="EMBL" id="MDH8677710.1"/>
    </source>
</evidence>
<keyword evidence="1" id="KW-0812">Transmembrane</keyword>
<accession>A0ABT6NBE9</accession>
<evidence type="ECO:0000256" key="1">
    <source>
        <dbReference type="SAM" id="Phobius"/>
    </source>
</evidence>
<organism evidence="2 3">
    <name type="scientific">Fusibacter bizertensis</name>
    <dbReference type="NCBI Taxonomy" id="1488331"/>
    <lineage>
        <taxon>Bacteria</taxon>
        <taxon>Bacillati</taxon>
        <taxon>Bacillota</taxon>
        <taxon>Clostridia</taxon>
        <taxon>Eubacteriales</taxon>
        <taxon>Eubacteriales Family XII. Incertae Sedis</taxon>
        <taxon>Fusibacter</taxon>
    </lineage>
</organism>
<dbReference type="RefSeq" id="WP_281093529.1">
    <property type="nucleotide sequence ID" value="NZ_JARYZI010000003.1"/>
</dbReference>
<dbReference type="InterPro" id="IPR010178">
    <property type="entry name" value="Lit"/>
</dbReference>
<sequence length="231" mass="27112">MKIFKTTLIVIIGIVLMLDAFLLPFQFLAFDEGYYYKLFSELKVHEQIGIDDAALNRITQALVSYIDNGSGDITLKESVNGNEVQFYNDKEIQHLHDIQVLVKAARSFLVWMNILMLLCIILLWWNGRDNATHLIKDLFRPFKYAFFMTIVALCGLISLYFIDFDWAFRKFHEIFFTNDLWLLDPKTDRLIMLMPLEFFITFVSKWLTSVSIILAVYFTAGYFAPRNLLNR</sequence>
<keyword evidence="1" id="KW-0472">Membrane</keyword>
<comment type="caution">
    <text evidence="2">The sequence shown here is derived from an EMBL/GenBank/DDBJ whole genome shotgun (WGS) entry which is preliminary data.</text>
</comment>
<name>A0ABT6NBE9_9FIRM</name>
<dbReference type="Proteomes" id="UP001158045">
    <property type="component" value="Unassembled WGS sequence"/>
</dbReference>
<reference evidence="2 3" key="1">
    <citation type="submission" date="2023-04" db="EMBL/GenBank/DDBJ databases">
        <title>Fusibacter bizertensis strain WBS, isolated from littoral bottom sediments of the Arctic seas - biochemical and genomic analysis.</title>
        <authorList>
            <person name="Brioukhanov A.L."/>
        </authorList>
    </citation>
    <scope>NUCLEOTIDE SEQUENCE [LARGE SCALE GENOMIC DNA]</scope>
    <source>
        <strain evidence="2 3">WBS</strain>
    </source>
</reference>
<keyword evidence="3" id="KW-1185">Reference proteome</keyword>
<feature type="transmembrane region" description="Helical" evidence="1">
    <location>
        <begin position="145"/>
        <end position="162"/>
    </location>
</feature>
<feature type="transmembrane region" description="Helical" evidence="1">
    <location>
        <begin position="7"/>
        <end position="30"/>
    </location>
</feature>
<dbReference type="Pfam" id="PF07314">
    <property type="entry name" value="Lit"/>
    <property type="match status" value="1"/>
</dbReference>
<evidence type="ECO:0000313" key="3">
    <source>
        <dbReference type="Proteomes" id="UP001158045"/>
    </source>
</evidence>
<feature type="transmembrane region" description="Helical" evidence="1">
    <location>
        <begin position="198"/>
        <end position="224"/>
    </location>
</feature>
<dbReference type="EMBL" id="JARYZI010000003">
    <property type="protein sequence ID" value="MDH8677710.1"/>
    <property type="molecule type" value="Genomic_DNA"/>
</dbReference>
<feature type="transmembrane region" description="Helical" evidence="1">
    <location>
        <begin position="108"/>
        <end position="125"/>
    </location>
</feature>
<keyword evidence="1" id="KW-1133">Transmembrane helix</keyword>
<protein>
    <submittedName>
        <fullName evidence="2">TIGR01906 family membrane protein</fullName>
    </submittedName>
</protein>
<proteinExistence type="predicted"/>
<gene>
    <name evidence="2" type="ORF">QE109_06105</name>
</gene>
<dbReference type="NCBIfam" id="TIGR01906">
    <property type="entry name" value="integ_TIGR01906"/>
    <property type="match status" value="1"/>
</dbReference>